<feature type="compositionally biased region" description="Low complexity" evidence="1">
    <location>
        <begin position="37"/>
        <end position="48"/>
    </location>
</feature>
<feature type="region of interest" description="Disordered" evidence="1">
    <location>
        <begin position="37"/>
        <end position="110"/>
    </location>
</feature>
<dbReference type="Proteomes" id="UP000245783">
    <property type="component" value="Unassembled WGS sequence"/>
</dbReference>
<gene>
    <name evidence="2" type="ORF">IE81DRAFT_92075</name>
</gene>
<dbReference type="EMBL" id="KZ819554">
    <property type="protein sequence ID" value="PWN38711.1"/>
    <property type="molecule type" value="Genomic_DNA"/>
</dbReference>
<protein>
    <submittedName>
        <fullName evidence="2">Uncharacterized protein</fullName>
    </submittedName>
</protein>
<feature type="region of interest" description="Disordered" evidence="1">
    <location>
        <begin position="1"/>
        <end position="20"/>
    </location>
</feature>
<evidence type="ECO:0000256" key="1">
    <source>
        <dbReference type="SAM" id="MobiDB-lite"/>
    </source>
</evidence>
<accession>A0A316VRA7</accession>
<organism evidence="2 3">
    <name type="scientific">Ceraceosorus guamensis</name>
    <dbReference type="NCBI Taxonomy" id="1522189"/>
    <lineage>
        <taxon>Eukaryota</taxon>
        <taxon>Fungi</taxon>
        <taxon>Dikarya</taxon>
        <taxon>Basidiomycota</taxon>
        <taxon>Ustilaginomycotina</taxon>
        <taxon>Exobasidiomycetes</taxon>
        <taxon>Ceraceosorales</taxon>
        <taxon>Ceraceosoraceae</taxon>
        <taxon>Ceraceosorus</taxon>
    </lineage>
</organism>
<sequence>MFAQAAVPSPSAPLAPAAAQPADKSLLDMLFAAGSSSASQASASPAVSQGKRESAAESATSQHAHIQPPPAESLPLPSPTSPRRESYASALGSASRKSDGKSVKEANESATTSAEGLMALLGLSKPAAGSDAPSANGRVPHGPREAQSAGGPKNIGLQDLFGQGAVTPDRNLVLAAKEEIRTGEQHSLVVSSSRRTGIIAGRGVLLRIGKGRLTRREMEQEAQTRKTELRRGDYIICASERREEEMDAETSEWLEGEGIALLRAQGEAFSAMQSACERLQRWTCFVSGAVRGESFGRCSVAHDLLTVCIPQTRAEESS</sequence>
<dbReference type="GeneID" id="37039615"/>
<feature type="compositionally biased region" description="Basic and acidic residues" evidence="1">
    <location>
        <begin position="96"/>
        <end position="107"/>
    </location>
</feature>
<evidence type="ECO:0000313" key="2">
    <source>
        <dbReference type="EMBL" id="PWN38711.1"/>
    </source>
</evidence>
<dbReference type="AlphaFoldDB" id="A0A316VRA7"/>
<feature type="region of interest" description="Disordered" evidence="1">
    <location>
        <begin position="125"/>
        <end position="160"/>
    </location>
</feature>
<name>A0A316VRA7_9BASI</name>
<evidence type="ECO:0000313" key="3">
    <source>
        <dbReference type="Proteomes" id="UP000245783"/>
    </source>
</evidence>
<feature type="compositionally biased region" description="Pro residues" evidence="1">
    <location>
        <begin position="67"/>
        <end position="80"/>
    </location>
</feature>
<dbReference type="InParanoid" id="A0A316VRA7"/>
<keyword evidence="3" id="KW-1185">Reference proteome</keyword>
<dbReference type="RefSeq" id="XP_025365871.1">
    <property type="nucleotide sequence ID" value="XM_025517745.1"/>
</dbReference>
<proteinExistence type="predicted"/>
<reference evidence="2 3" key="1">
    <citation type="journal article" date="2018" name="Mol. Biol. Evol.">
        <title>Broad Genomic Sampling Reveals a Smut Pathogenic Ancestry of the Fungal Clade Ustilaginomycotina.</title>
        <authorList>
            <person name="Kijpornyongpan T."/>
            <person name="Mondo S.J."/>
            <person name="Barry K."/>
            <person name="Sandor L."/>
            <person name="Lee J."/>
            <person name="Lipzen A."/>
            <person name="Pangilinan J."/>
            <person name="LaButti K."/>
            <person name="Hainaut M."/>
            <person name="Henrissat B."/>
            <person name="Grigoriev I.V."/>
            <person name="Spatafora J.W."/>
            <person name="Aime M.C."/>
        </authorList>
    </citation>
    <scope>NUCLEOTIDE SEQUENCE [LARGE SCALE GENOMIC DNA]</scope>
    <source>
        <strain evidence="2 3">MCA 4658</strain>
    </source>
</reference>